<dbReference type="InterPro" id="IPR004332">
    <property type="entry name" value="Transposase_MuDR"/>
</dbReference>
<evidence type="ECO:0000256" key="4">
    <source>
        <dbReference type="PROSITE-ProRule" id="PRU00325"/>
    </source>
</evidence>
<evidence type="ECO:0000256" key="1">
    <source>
        <dbReference type="ARBA" id="ARBA00022723"/>
    </source>
</evidence>
<organism evidence="7 8">
    <name type="scientific">Vigna radiata var. radiata</name>
    <name type="common">Mung bean</name>
    <name type="synonym">Phaseolus aureus</name>
    <dbReference type="NCBI Taxonomy" id="3916"/>
    <lineage>
        <taxon>Eukaryota</taxon>
        <taxon>Viridiplantae</taxon>
        <taxon>Streptophyta</taxon>
        <taxon>Embryophyta</taxon>
        <taxon>Tracheophyta</taxon>
        <taxon>Spermatophyta</taxon>
        <taxon>Magnoliopsida</taxon>
        <taxon>eudicotyledons</taxon>
        <taxon>Gunneridae</taxon>
        <taxon>Pentapetalae</taxon>
        <taxon>rosids</taxon>
        <taxon>fabids</taxon>
        <taxon>Fabales</taxon>
        <taxon>Fabaceae</taxon>
        <taxon>Papilionoideae</taxon>
        <taxon>50 kb inversion clade</taxon>
        <taxon>NPAAA clade</taxon>
        <taxon>indigoferoid/millettioid clade</taxon>
        <taxon>Phaseoleae</taxon>
        <taxon>Vigna</taxon>
    </lineage>
</organism>
<dbReference type="Pfam" id="PF04434">
    <property type="entry name" value="SWIM"/>
    <property type="match status" value="1"/>
</dbReference>
<evidence type="ECO:0000256" key="5">
    <source>
        <dbReference type="SAM" id="MobiDB-lite"/>
    </source>
</evidence>
<dbReference type="Pfam" id="PF03108">
    <property type="entry name" value="DBD_Tnp_Mut"/>
    <property type="match status" value="1"/>
</dbReference>
<dbReference type="InterPro" id="IPR018289">
    <property type="entry name" value="MULE_transposase_dom"/>
</dbReference>
<evidence type="ECO:0000259" key="6">
    <source>
        <dbReference type="PROSITE" id="PS50966"/>
    </source>
</evidence>
<keyword evidence="7" id="KW-1185">Reference proteome</keyword>
<evidence type="ECO:0000313" key="7">
    <source>
        <dbReference type="Proteomes" id="UP000087766"/>
    </source>
</evidence>
<evidence type="ECO:0000256" key="2">
    <source>
        <dbReference type="ARBA" id="ARBA00022771"/>
    </source>
</evidence>
<feature type="compositionally biased region" description="Low complexity" evidence="5">
    <location>
        <begin position="607"/>
        <end position="625"/>
    </location>
</feature>
<reference evidence="8" key="2">
    <citation type="submission" date="2025-08" db="UniProtKB">
        <authorList>
            <consortium name="RefSeq"/>
        </authorList>
    </citation>
    <scope>IDENTIFICATION</scope>
    <source>
        <tissue evidence="8">Leaf</tissue>
    </source>
</reference>
<reference evidence="7" key="1">
    <citation type="journal article" date="2014" name="Nat. Commun.">
        <title>Genome sequence of mungbean and insights into evolution within Vigna species.</title>
        <authorList>
            <person name="Kang Y.J."/>
            <person name="Kim S.K."/>
            <person name="Kim M.Y."/>
            <person name="Lestari P."/>
            <person name="Kim K.H."/>
            <person name="Ha B.K."/>
            <person name="Jun T.H."/>
            <person name="Hwang W.J."/>
            <person name="Lee T."/>
            <person name="Lee J."/>
            <person name="Shim S."/>
            <person name="Yoon M.Y."/>
            <person name="Jang Y.E."/>
            <person name="Han K.S."/>
            <person name="Taeprayoon P."/>
            <person name="Yoon N."/>
            <person name="Somta P."/>
            <person name="Tanya P."/>
            <person name="Kim K.S."/>
            <person name="Gwag J.G."/>
            <person name="Moon J.K."/>
            <person name="Lee Y.H."/>
            <person name="Park B.S."/>
            <person name="Bombarely A."/>
            <person name="Doyle J.J."/>
            <person name="Jackson S.A."/>
            <person name="Schafleitner R."/>
            <person name="Srinives P."/>
            <person name="Varshney R.K."/>
            <person name="Lee S.H."/>
        </authorList>
    </citation>
    <scope>NUCLEOTIDE SEQUENCE [LARGE SCALE GENOMIC DNA]</scope>
    <source>
        <strain evidence="7">cv. VC1973A</strain>
    </source>
</reference>
<accession>A0A1S3UJQ2</accession>
<keyword evidence="1" id="KW-0479">Metal-binding</keyword>
<feature type="compositionally biased region" description="Basic residues" evidence="5">
    <location>
        <begin position="590"/>
        <end position="599"/>
    </location>
</feature>
<sequence>MENKKHFPRYKAEDMTRGFNFRLGMEFKSLKDFKSALQEHSVLNGKEVKFVKNGSKRVRVVCKKGCGFLIMASKVGSSQTFRVKTLVGHNYGRTFGSKSASVEWIAQVLVDRFVNVAGMTVIQIIDEIKKSYSVGITYWKAGRAKKIAMDCLVGDGEGQYARLYDYVVELLRVKAGTFKIKVNQPQPTLPPRFGSFYMCLEGCKEGFLGSCRPFIGVDGCHLKTSYGVQLLVAVGRDPHDQYFPLAFAVVETECKDTRMWFLTQLLDDIGGIDFQRWIFILDQQKGLMSVFDDILNGVEHRLCLRHLYNNFKKKFGGELVIRDLMMGAAKATYHKEWEKKMGELKNLNVDAFNWLMDIPTKSWCKHAFSAYPRCDVLINNLSESFNSTILLARDKPIITMMEWIRSYLMSRFASLREKVDSYPGDVMPKSRKRLDREVEKSGNWLPVWAGGSQFEVTHGFTMDKFVVDLSNHTCTCYLWDLVGIPCRHVVAAIHYKSENPENYVHPYYKKDAYRTCYAPTISPINGQQLWPTSDSPQLLPPIYKTPPGRPTKLRRREADEYVTHGKLSKTNTAIRCSNCNAFGHNLRTCKKSQKSKNKRGASASTPGSAVGRGACAGRGASSSTSQAGRGSARDAEAGAASTSGVGGSATMREGGTRASSRLAGQILGSQASCN</sequence>
<dbReference type="InterPro" id="IPR006564">
    <property type="entry name" value="Znf_PMZ"/>
</dbReference>
<dbReference type="Proteomes" id="UP000087766">
    <property type="component" value="Chromosome 7"/>
</dbReference>
<name>A0A1S3UJQ2_VIGRR</name>
<evidence type="ECO:0000313" key="8">
    <source>
        <dbReference type="RefSeq" id="XP_014506267.1"/>
    </source>
</evidence>
<gene>
    <name evidence="8" type="primary">LOC106766018</name>
</gene>
<dbReference type="SMART" id="SM00575">
    <property type="entry name" value="ZnF_PMZ"/>
    <property type="match status" value="1"/>
</dbReference>
<proteinExistence type="predicted"/>
<dbReference type="RefSeq" id="XP_014506267.1">
    <property type="nucleotide sequence ID" value="XM_014650781.1"/>
</dbReference>
<feature type="domain" description="SWIM-type" evidence="6">
    <location>
        <begin position="465"/>
        <end position="497"/>
    </location>
</feature>
<protein>
    <submittedName>
        <fullName evidence="8">Uncharacterized protein LOC106766018</fullName>
    </submittedName>
</protein>
<feature type="region of interest" description="Disordered" evidence="5">
    <location>
        <begin position="590"/>
        <end position="674"/>
    </location>
</feature>
<dbReference type="KEGG" id="vra:106766018"/>
<dbReference type="STRING" id="3916.A0A1S3UJQ2"/>
<evidence type="ECO:0000256" key="3">
    <source>
        <dbReference type="ARBA" id="ARBA00022833"/>
    </source>
</evidence>
<dbReference type="OrthoDB" id="1412061at2759"/>
<dbReference type="GeneID" id="106766018"/>
<keyword evidence="3" id="KW-0862">Zinc</keyword>
<dbReference type="PROSITE" id="PS50966">
    <property type="entry name" value="ZF_SWIM"/>
    <property type="match status" value="1"/>
</dbReference>
<dbReference type="AlphaFoldDB" id="A0A1S3UJQ2"/>
<dbReference type="PANTHER" id="PTHR31973:SF187">
    <property type="entry name" value="MUTATOR TRANSPOSASE MUDRA PROTEIN"/>
    <property type="match status" value="1"/>
</dbReference>
<dbReference type="PANTHER" id="PTHR31973">
    <property type="entry name" value="POLYPROTEIN, PUTATIVE-RELATED"/>
    <property type="match status" value="1"/>
</dbReference>
<keyword evidence="2 4" id="KW-0863">Zinc-finger</keyword>
<dbReference type="GO" id="GO:0008270">
    <property type="term" value="F:zinc ion binding"/>
    <property type="evidence" value="ECO:0007669"/>
    <property type="project" value="UniProtKB-KW"/>
</dbReference>
<dbReference type="Pfam" id="PF10551">
    <property type="entry name" value="MULE"/>
    <property type="match status" value="1"/>
</dbReference>
<dbReference type="InterPro" id="IPR007527">
    <property type="entry name" value="Znf_SWIM"/>
</dbReference>